<dbReference type="PANTHER" id="PTHR12526:SF572">
    <property type="entry name" value="BLL5144 PROTEIN"/>
    <property type="match status" value="1"/>
</dbReference>
<proteinExistence type="predicted"/>
<protein>
    <submittedName>
        <fullName evidence="2">Glycosyl transferase group 1</fullName>
    </submittedName>
</protein>
<dbReference type="AlphaFoldDB" id="A0A0G0LZL7"/>
<dbReference type="InterPro" id="IPR008928">
    <property type="entry name" value="6-hairpin_glycosidase_sf"/>
</dbReference>
<comment type="caution">
    <text evidence="2">The sequence shown here is derived from an EMBL/GenBank/DDBJ whole genome shotgun (WGS) entry which is preliminary data.</text>
</comment>
<dbReference type="InterPro" id="IPR001296">
    <property type="entry name" value="Glyco_trans_1"/>
</dbReference>
<reference evidence="2 3" key="1">
    <citation type="journal article" date="2015" name="Nature">
        <title>rRNA introns, odd ribosomes, and small enigmatic genomes across a large radiation of phyla.</title>
        <authorList>
            <person name="Brown C.T."/>
            <person name="Hug L.A."/>
            <person name="Thomas B.C."/>
            <person name="Sharon I."/>
            <person name="Castelle C.J."/>
            <person name="Singh A."/>
            <person name="Wilkins M.J."/>
            <person name="Williams K.H."/>
            <person name="Banfield J.F."/>
        </authorList>
    </citation>
    <scope>NUCLEOTIDE SEQUENCE [LARGE SCALE GENOMIC DNA]</scope>
</reference>
<dbReference type="PANTHER" id="PTHR12526">
    <property type="entry name" value="GLYCOSYLTRANSFERASE"/>
    <property type="match status" value="1"/>
</dbReference>
<sequence length="787" mass="88356">MTNISIITAMGSRGSLKIPSLKDKRIAIVSTYVPRKCGIGAYTKDLANNLNLLNPARPVEIIAMDGEDENHTLVYPSEVNTVICQNQWQDYVNAAAHINSSIIDLVIVQHEFGIFGGSNGALVVDFVKLIKKPVIITFHTILQNPNDTQRRIINQLSKKAQKIFVMLPSAVDTLVKIYQVSRSKVEVIPLGTPNFSFLTDNLELKVKFGLKNKIVMSSINFVSKGKGFEHVIQALPGIIKRCPNFIYLIIGQTHPVVLKREGEIYRTSLEEQVKALGLQNNVKFINKYVSAEEAHEYIQLSDFYITPYDSLEQISSASLSYAIASGKICISTAFRYASENLSGGRGYLVSEKNSQEIAEAILHGLVNPIQAATMRQKCYSTGRLMVWPKVAYQHLEVFNNVLQRQSKKAIVSYPKIEYIKKMTDKVGIFEHSYDTQINYKEGYATDDNARALIVALLHKNYILASTYLGFLERAEKKGYMYCDKKITGEWDGKPSLDDHFGRSVWAVCAASLSENQGIKRRAVLLLDKFFPVIDKLKYLRPKAFCLIGLSLLLTNELSEYSSKISSLSRSLAFDLINAFEGSSSPGWLWFEDVLNYDNARLPQALLAYANKLGDNKANEVGLTTMNFLIDQTYDIKAKCFRFIGSNGWFRQDQTKAIDDEQPLDAAATTAALIEAYQSTEKYYYLELAEKSFAWYHGDNVFKQPLYNPVKASVYDGLGKNLGTTGVSKNQGAESILSYHLAFFALTKAQNIYKKVIKSIHIEKKNISLLTRDFSNEANTDNSCIIIE</sequence>
<feature type="domain" description="Glycosyl transferase family 1" evidence="1">
    <location>
        <begin position="209"/>
        <end position="377"/>
    </location>
</feature>
<dbReference type="PATRIC" id="fig|1618422.5.peg.657"/>
<name>A0A0G0LZL7_9BACT</name>
<dbReference type="EMBL" id="LBUP01000003">
    <property type="protein sequence ID" value="KKQ66824.1"/>
    <property type="molecule type" value="Genomic_DNA"/>
</dbReference>
<dbReference type="SUPFAM" id="SSF53756">
    <property type="entry name" value="UDP-Glycosyltransferase/glycogen phosphorylase"/>
    <property type="match status" value="1"/>
</dbReference>
<dbReference type="Pfam" id="PF00534">
    <property type="entry name" value="Glycos_transf_1"/>
    <property type="match status" value="1"/>
</dbReference>
<dbReference type="Gene3D" id="3.40.50.2000">
    <property type="entry name" value="Glycogen Phosphorylase B"/>
    <property type="match status" value="2"/>
</dbReference>
<dbReference type="GO" id="GO:0016757">
    <property type="term" value="F:glycosyltransferase activity"/>
    <property type="evidence" value="ECO:0007669"/>
    <property type="project" value="InterPro"/>
</dbReference>
<accession>A0A0G0LZL7</accession>
<dbReference type="GO" id="GO:0005975">
    <property type="term" value="P:carbohydrate metabolic process"/>
    <property type="evidence" value="ECO:0007669"/>
    <property type="project" value="InterPro"/>
</dbReference>
<organism evidence="2 3">
    <name type="scientific">Candidatus Daviesbacteria bacterium GW2011_GWA2_38_24</name>
    <dbReference type="NCBI Taxonomy" id="1618422"/>
    <lineage>
        <taxon>Bacteria</taxon>
        <taxon>Candidatus Daviesiibacteriota</taxon>
    </lineage>
</organism>
<evidence type="ECO:0000313" key="3">
    <source>
        <dbReference type="Proteomes" id="UP000034235"/>
    </source>
</evidence>
<gene>
    <name evidence="2" type="ORF">US86_C0003G0067</name>
</gene>
<evidence type="ECO:0000259" key="1">
    <source>
        <dbReference type="Pfam" id="PF00534"/>
    </source>
</evidence>
<dbReference type="Proteomes" id="UP000034235">
    <property type="component" value="Unassembled WGS sequence"/>
</dbReference>
<evidence type="ECO:0000313" key="2">
    <source>
        <dbReference type="EMBL" id="KKQ66824.1"/>
    </source>
</evidence>
<dbReference type="SUPFAM" id="SSF48208">
    <property type="entry name" value="Six-hairpin glycosidases"/>
    <property type="match status" value="1"/>
</dbReference>
<keyword evidence="2" id="KW-0808">Transferase</keyword>